<evidence type="ECO:0000313" key="6">
    <source>
        <dbReference type="EMBL" id="PSM44822.1"/>
    </source>
</evidence>
<organism evidence="6 7">
    <name type="scientific">Streptomyces dioscori</name>
    <dbReference type="NCBI Taxonomy" id="2109333"/>
    <lineage>
        <taxon>Bacteria</taxon>
        <taxon>Bacillati</taxon>
        <taxon>Actinomycetota</taxon>
        <taxon>Actinomycetes</taxon>
        <taxon>Kitasatosporales</taxon>
        <taxon>Streptomycetaceae</taxon>
        <taxon>Streptomyces</taxon>
        <taxon>Streptomyces aurantiacus group</taxon>
    </lineage>
</organism>
<evidence type="ECO:0000256" key="3">
    <source>
        <dbReference type="ARBA" id="ARBA00023163"/>
    </source>
</evidence>
<comment type="caution">
    <text evidence="6">The sequence shown here is derived from an EMBL/GenBank/DDBJ whole genome shotgun (WGS) entry which is preliminary data.</text>
</comment>
<dbReference type="AlphaFoldDB" id="A0A2P8QEY5"/>
<dbReference type="GO" id="GO:0003700">
    <property type="term" value="F:DNA-binding transcription factor activity"/>
    <property type="evidence" value="ECO:0007669"/>
    <property type="project" value="TreeGrafter"/>
</dbReference>
<dbReference type="InterPro" id="IPR049445">
    <property type="entry name" value="TetR_SbtR-like_C"/>
</dbReference>
<dbReference type="PROSITE" id="PS50977">
    <property type="entry name" value="HTH_TETR_2"/>
    <property type="match status" value="1"/>
</dbReference>
<gene>
    <name evidence="6" type="ORF">C6Y14_01475</name>
</gene>
<dbReference type="Pfam" id="PF00440">
    <property type="entry name" value="TetR_N"/>
    <property type="match status" value="1"/>
</dbReference>
<dbReference type="OrthoDB" id="9795011at2"/>
<dbReference type="PANTHER" id="PTHR30055">
    <property type="entry name" value="HTH-TYPE TRANSCRIPTIONAL REGULATOR RUTR"/>
    <property type="match status" value="1"/>
</dbReference>
<protein>
    <submittedName>
        <fullName evidence="6">TetR family transcriptional regulator</fullName>
    </submittedName>
</protein>
<dbReference type="EMBL" id="PYBJ01000001">
    <property type="protein sequence ID" value="PSM44822.1"/>
    <property type="molecule type" value="Genomic_DNA"/>
</dbReference>
<dbReference type="SUPFAM" id="SSF48498">
    <property type="entry name" value="Tetracyclin repressor-like, C-terminal domain"/>
    <property type="match status" value="1"/>
</dbReference>
<dbReference type="GO" id="GO:0000976">
    <property type="term" value="F:transcription cis-regulatory region binding"/>
    <property type="evidence" value="ECO:0007669"/>
    <property type="project" value="TreeGrafter"/>
</dbReference>
<name>A0A2P8QEY5_9ACTN</name>
<dbReference type="PANTHER" id="PTHR30055:SF234">
    <property type="entry name" value="HTH-TYPE TRANSCRIPTIONAL REGULATOR BETI"/>
    <property type="match status" value="1"/>
</dbReference>
<keyword evidence="3" id="KW-0804">Transcription</keyword>
<feature type="domain" description="HTH tetR-type" evidence="5">
    <location>
        <begin position="13"/>
        <end position="71"/>
    </location>
</feature>
<dbReference type="SUPFAM" id="SSF46689">
    <property type="entry name" value="Homeodomain-like"/>
    <property type="match status" value="1"/>
</dbReference>
<dbReference type="InterPro" id="IPR050109">
    <property type="entry name" value="HTH-type_TetR-like_transc_reg"/>
</dbReference>
<dbReference type="InterPro" id="IPR001647">
    <property type="entry name" value="HTH_TetR"/>
</dbReference>
<sequence length="190" mass="20497">MRTPRRAPRSDALENRARIIEAAQAAFTGDPSASLQAIAKAACVGQGTMYRHFPDREALLLAVYRDELEALVAAAPLLLHEYGPLEALRRWFERLAADGRVAGGASLAVDAATRIGRPHPPIVAALDLLLRAGKEAGQVRPDAEAEEVLSLGSCLWRTDGWSTDGTTPCPERGTRMLSVIIEGLRAEARH</sequence>
<proteinExistence type="predicted"/>
<dbReference type="InterPro" id="IPR009057">
    <property type="entry name" value="Homeodomain-like_sf"/>
</dbReference>
<evidence type="ECO:0000256" key="1">
    <source>
        <dbReference type="ARBA" id="ARBA00023015"/>
    </source>
</evidence>
<keyword evidence="1" id="KW-0805">Transcription regulation</keyword>
<dbReference type="Proteomes" id="UP000240429">
    <property type="component" value="Unassembled WGS sequence"/>
</dbReference>
<dbReference type="Pfam" id="PF21597">
    <property type="entry name" value="TetR_C_43"/>
    <property type="match status" value="1"/>
</dbReference>
<reference evidence="6 7" key="1">
    <citation type="submission" date="2018-03" db="EMBL/GenBank/DDBJ databases">
        <title>Streptomyces dioscori sp. nov., a novel endophytic actinobacterium isolated from bulbil of Dioscorea bulbifera L.</title>
        <authorList>
            <person name="Zhikuan W."/>
        </authorList>
    </citation>
    <scope>NUCLEOTIDE SEQUENCE [LARGE SCALE GENOMIC DNA]</scope>
    <source>
        <strain evidence="6 7">A217</strain>
    </source>
</reference>
<evidence type="ECO:0000256" key="2">
    <source>
        <dbReference type="ARBA" id="ARBA00023125"/>
    </source>
</evidence>
<keyword evidence="2 4" id="KW-0238">DNA-binding</keyword>
<feature type="DNA-binding region" description="H-T-H motif" evidence="4">
    <location>
        <begin position="34"/>
        <end position="53"/>
    </location>
</feature>
<dbReference type="Gene3D" id="1.10.357.10">
    <property type="entry name" value="Tetracycline Repressor, domain 2"/>
    <property type="match status" value="1"/>
</dbReference>
<evidence type="ECO:0000259" key="5">
    <source>
        <dbReference type="PROSITE" id="PS50977"/>
    </source>
</evidence>
<evidence type="ECO:0000313" key="7">
    <source>
        <dbReference type="Proteomes" id="UP000240429"/>
    </source>
</evidence>
<dbReference type="RefSeq" id="WP_107014578.1">
    <property type="nucleotide sequence ID" value="NZ_KZ679038.1"/>
</dbReference>
<accession>A0A2P8QEY5</accession>
<evidence type="ECO:0000256" key="4">
    <source>
        <dbReference type="PROSITE-ProRule" id="PRU00335"/>
    </source>
</evidence>
<dbReference type="InterPro" id="IPR036271">
    <property type="entry name" value="Tet_transcr_reg_TetR-rel_C_sf"/>
</dbReference>
<keyword evidence="7" id="KW-1185">Reference proteome</keyword>